<feature type="compositionally biased region" description="Basic and acidic residues" evidence="1">
    <location>
        <begin position="48"/>
        <end position="59"/>
    </location>
</feature>
<keyword evidence="3" id="KW-1185">Reference proteome</keyword>
<dbReference type="Proteomes" id="UP001221757">
    <property type="component" value="Unassembled WGS sequence"/>
</dbReference>
<evidence type="ECO:0000313" key="3">
    <source>
        <dbReference type="Proteomes" id="UP001221757"/>
    </source>
</evidence>
<dbReference type="EMBL" id="JARKIE010000027">
    <property type="protein sequence ID" value="KAJ7698137.1"/>
    <property type="molecule type" value="Genomic_DNA"/>
</dbReference>
<organism evidence="2 3">
    <name type="scientific">Mycena rosella</name>
    <name type="common">Pink bonnet</name>
    <name type="synonym">Agaricus rosellus</name>
    <dbReference type="NCBI Taxonomy" id="1033263"/>
    <lineage>
        <taxon>Eukaryota</taxon>
        <taxon>Fungi</taxon>
        <taxon>Dikarya</taxon>
        <taxon>Basidiomycota</taxon>
        <taxon>Agaricomycotina</taxon>
        <taxon>Agaricomycetes</taxon>
        <taxon>Agaricomycetidae</taxon>
        <taxon>Agaricales</taxon>
        <taxon>Marasmiineae</taxon>
        <taxon>Mycenaceae</taxon>
        <taxon>Mycena</taxon>
    </lineage>
</organism>
<evidence type="ECO:0000313" key="2">
    <source>
        <dbReference type="EMBL" id="KAJ7698137.1"/>
    </source>
</evidence>
<accession>A0AAD7GJM9</accession>
<sequence length="105" mass="12634">MLDTRKERRCATEAIRRPWNEKNTGKERKETRQRPTRTSYPTPVPRRPSPELPRHRGELRHLPRWAPVARALGPRLRTPIRRIWQSASWPSRFDPVHMFNTYTTQ</sequence>
<gene>
    <name evidence="2" type="ORF">B0H17DRAFT_341937</name>
</gene>
<name>A0AAD7GJM9_MYCRO</name>
<reference evidence="2" key="1">
    <citation type="submission" date="2023-03" db="EMBL/GenBank/DDBJ databases">
        <title>Massive genome expansion in bonnet fungi (Mycena s.s.) driven by repeated elements and novel gene families across ecological guilds.</title>
        <authorList>
            <consortium name="Lawrence Berkeley National Laboratory"/>
            <person name="Harder C.B."/>
            <person name="Miyauchi S."/>
            <person name="Viragh M."/>
            <person name="Kuo A."/>
            <person name="Thoen E."/>
            <person name="Andreopoulos B."/>
            <person name="Lu D."/>
            <person name="Skrede I."/>
            <person name="Drula E."/>
            <person name="Henrissat B."/>
            <person name="Morin E."/>
            <person name="Kohler A."/>
            <person name="Barry K."/>
            <person name="LaButti K."/>
            <person name="Morin E."/>
            <person name="Salamov A."/>
            <person name="Lipzen A."/>
            <person name="Mereny Z."/>
            <person name="Hegedus B."/>
            <person name="Baldrian P."/>
            <person name="Stursova M."/>
            <person name="Weitz H."/>
            <person name="Taylor A."/>
            <person name="Grigoriev I.V."/>
            <person name="Nagy L.G."/>
            <person name="Martin F."/>
            <person name="Kauserud H."/>
        </authorList>
    </citation>
    <scope>NUCLEOTIDE SEQUENCE</scope>
    <source>
        <strain evidence="2">CBHHK067</strain>
    </source>
</reference>
<comment type="caution">
    <text evidence="2">The sequence shown here is derived from an EMBL/GenBank/DDBJ whole genome shotgun (WGS) entry which is preliminary data.</text>
</comment>
<evidence type="ECO:0000256" key="1">
    <source>
        <dbReference type="SAM" id="MobiDB-lite"/>
    </source>
</evidence>
<feature type="region of interest" description="Disordered" evidence="1">
    <location>
        <begin position="1"/>
        <end position="59"/>
    </location>
</feature>
<dbReference type="AlphaFoldDB" id="A0AAD7GJM9"/>
<proteinExistence type="predicted"/>
<feature type="compositionally biased region" description="Basic and acidic residues" evidence="1">
    <location>
        <begin position="1"/>
        <end position="33"/>
    </location>
</feature>
<protein>
    <submittedName>
        <fullName evidence="2">Uncharacterized protein</fullName>
    </submittedName>
</protein>